<dbReference type="SMART" id="SM01092">
    <property type="entry name" value="CO_deh_flav_C"/>
    <property type="match status" value="1"/>
</dbReference>
<dbReference type="InterPro" id="IPR016169">
    <property type="entry name" value="FAD-bd_PCMH_sub2"/>
</dbReference>
<dbReference type="GO" id="GO:0071949">
    <property type="term" value="F:FAD binding"/>
    <property type="evidence" value="ECO:0007669"/>
    <property type="project" value="InterPro"/>
</dbReference>
<gene>
    <name evidence="5" type="ORF">FB550_10368</name>
</gene>
<organism evidence="5 6">
    <name type="scientific">Neobacillus bataviensis</name>
    <dbReference type="NCBI Taxonomy" id="220685"/>
    <lineage>
        <taxon>Bacteria</taxon>
        <taxon>Bacillati</taxon>
        <taxon>Bacillota</taxon>
        <taxon>Bacilli</taxon>
        <taxon>Bacillales</taxon>
        <taxon>Bacillaceae</taxon>
        <taxon>Neobacillus</taxon>
    </lineage>
</organism>
<dbReference type="SUPFAM" id="SSF56176">
    <property type="entry name" value="FAD-binding/transporter-associated domain-like"/>
    <property type="match status" value="1"/>
</dbReference>
<dbReference type="InterPro" id="IPR036318">
    <property type="entry name" value="FAD-bd_PCMH-like_sf"/>
</dbReference>
<dbReference type="Gene3D" id="3.30.465.10">
    <property type="match status" value="1"/>
</dbReference>
<dbReference type="InterPro" id="IPR051312">
    <property type="entry name" value="Diverse_Substr_Oxidored"/>
</dbReference>
<protein>
    <submittedName>
        <fullName evidence="5">Carbon-monoxide dehydrogenase medium subunit</fullName>
    </submittedName>
</protein>
<dbReference type="Proteomes" id="UP000319671">
    <property type="component" value="Unassembled WGS sequence"/>
</dbReference>
<dbReference type="PANTHER" id="PTHR42659">
    <property type="entry name" value="XANTHINE DEHYDROGENASE SUBUNIT C-RELATED"/>
    <property type="match status" value="1"/>
</dbReference>
<comment type="caution">
    <text evidence="5">The sequence shown here is derived from an EMBL/GenBank/DDBJ whole genome shotgun (WGS) entry which is preliminary data.</text>
</comment>
<dbReference type="GO" id="GO:0016491">
    <property type="term" value="F:oxidoreductase activity"/>
    <property type="evidence" value="ECO:0007669"/>
    <property type="project" value="UniProtKB-KW"/>
</dbReference>
<keyword evidence="2" id="KW-0274">FAD</keyword>
<dbReference type="SUPFAM" id="SSF55447">
    <property type="entry name" value="CO dehydrogenase flavoprotein C-terminal domain-like"/>
    <property type="match status" value="1"/>
</dbReference>
<evidence type="ECO:0000256" key="2">
    <source>
        <dbReference type="ARBA" id="ARBA00022827"/>
    </source>
</evidence>
<dbReference type="PANTHER" id="PTHR42659:SF2">
    <property type="entry name" value="XANTHINE DEHYDROGENASE SUBUNIT C-RELATED"/>
    <property type="match status" value="1"/>
</dbReference>
<evidence type="ECO:0000313" key="5">
    <source>
        <dbReference type="EMBL" id="TWE04894.1"/>
    </source>
</evidence>
<sequence length="290" mass="31127">MIKQGATMLNSPAVWFPDNLAAAWQLKKQLGGEASFIAGGTLMQTQWQKGTDCPRHLISLEQIKEMQGCERGNFNGEAGIRIGALTTLAACKDHPSLSKNIPLLAEAIRNVAALAVRNRGTIGGNIAGGFGDIIPALLALDATLSFYDGGKTKLKRLLDCLSESDGSILTAIYVPENKELGGKSYFYKKLGYREAFTPSIVTISGCCQLNEQKEIEYIRLAAGGGTTPPQRLAGAERLVEGSKLSNELLKSLFQKIKDEFNAATDMFTTADYKKTVAANMIVSKIAGFAG</sequence>
<keyword evidence="6" id="KW-1185">Reference proteome</keyword>
<name>A0A561DNF8_9BACI</name>
<dbReference type="RefSeq" id="WP_144563318.1">
    <property type="nucleotide sequence ID" value="NZ_VIVN01000003.1"/>
</dbReference>
<dbReference type="InterPro" id="IPR005107">
    <property type="entry name" value="CO_DH_flav_C"/>
</dbReference>
<reference evidence="5 6" key="1">
    <citation type="submission" date="2019-06" db="EMBL/GenBank/DDBJ databases">
        <title>Sorghum-associated microbial communities from plants grown in Nebraska, USA.</title>
        <authorList>
            <person name="Schachtman D."/>
        </authorList>
    </citation>
    <scope>NUCLEOTIDE SEQUENCE [LARGE SCALE GENOMIC DNA]</scope>
    <source>
        <strain evidence="5 6">2482</strain>
    </source>
</reference>
<dbReference type="AlphaFoldDB" id="A0A561DNF8"/>
<dbReference type="Pfam" id="PF00941">
    <property type="entry name" value="FAD_binding_5"/>
    <property type="match status" value="1"/>
</dbReference>
<keyword evidence="3" id="KW-0560">Oxidoreductase</keyword>
<dbReference type="InterPro" id="IPR036683">
    <property type="entry name" value="CO_DH_flav_C_dom_sf"/>
</dbReference>
<dbReference type="PROSITE" id="PS51387">
    <property type="entry name" value="FAD_PCMH"/>
    <property type="match status" value="1"/>
</dbReference>
<dbReference type="Pfam" id="PF03450">
    <property type="entry name" value="CO_deh_flav_C"/>
    <property type="match status" value="1"/>
</dbReference>
<dbReference type="InterPro" id="IPR016166">
    <property type="entry name" value="FAD-bd_PCMH"/>
</dbReference>
<dbReference type="InterPro" id="IPR002346">
    <property type="entry name" value="Mopterin_DH_FAD-bd"/>
</dbReference>
<evidence type="ECO:0000256" key="1">
    <source>
        <dbReference type="ARBA" id="ARBA00022630"/>
    </source>
</evidence>
<evidence type="ECO:0000313" key="6">
    <source>
        <dbReference type="Proteomes" id="UP000319671"/>
    </source>
</evidence>
<accession>A0A561DNF8</accession>
<evidence type="ECO:0000256" key="3">
    <source>
        <dbReference type="ARBA" id="ARBA00023002"/>
    </source>
</evidence>
<dbReference type="Gene3D" id="3.30.390.50">
    <property type="entry name" value="CO dehydrogenase flavoprotein, C-terminal domain"/>
    <property type="match status" value="1"/>
</dbReference>
<evidence type="ECO:0000259" key="4">
    <source>
        <dbReference type="PROSITE" id="PS51387"/>
    </source>
</evidence>
<feature type="domain" description="FAD-binding PCMH-type" evidence="4">
    <location>
        <begin position="7"/>
        <end position="179"/>
    </location>
</feature>
<keyword evidence="1" id="KW-0285">Flavoprotein</keyword>
<proteinExistence type="predicted"/>
<dbReference type="EMBL" id="VIVN01000003">
    <property type="protein sequence ID" value="TWE04894.1"/>
    <property type="molecule type" value="Genomic_DNA"/>
</dbReference>